<dbReference type="EMBL" id="PGGS01000886">
    <property type="protein sequence ID" value="PNH01463.1"/>
    <property type="molecule type" value="Genomic_DNA"/>
</dbReference>
<dbReference type="PANTHER" id="PTHR13603:SF1">
    <property type="entry name" value="TRANSMEMBRANE PROTEIN 186"/>
    <property type="match status" value="1"/>
</dbReference>
<evidence type="ECO:0000256" key="9">
    <source>
        <dbReference type="SAM" id="MobiDB-lite"/>
    </source>
</evidence>
<evidence type="ECO:0000256" key="6">
    <source>
        <dbReference type="ARBA" id="ARBA00022989"/>
    </source>
</evidence>
<dbReference type="Proteomes" id="UP000236333">
    <property type="component" value="Unassembled WGS sequence"/>
</dbReference>
<keyword evidence="6 10" id="KW-1133">Transmembrane helix</keyword>
<evidence type="ECO:0000256" key="8">
    <source>
        <dbReference type="ARBA" id="ARBA00023136"/>
    </source>
</evidence>
<organism evidence="11 12">
    <name type="scientific">Tetrabaena socialis</name>
    <dbReference type="NCBI Taxonomy" id="47790"/>
    <lineage>
        <taxon>Eukaryota</taxon>
        <taxon>Viridiplantae</taxon>
        <taxon>Chlorophyta</taxon>
        <taxon>core chlorophytes</taxon>
        <taxon>Chlorophyceae</taxon>
        <taxon>CS clade</taxon>
        <taxon>Chlamydomonadales</taxon>
        <taxon>Tetrabaenaceae</taxon>
        <taxon>Tetrabaena</taxon>
    </lineage>
</organism>
<feature type="transmembrane region" description="Helical" evidence="10">
    <location>
        <begin position="35"/>
        <end position="56"/>
    </location>
</feature>
<evidence type="ECO:0000313" key="11">
    <source>
        <dbReference type="EMBL" id="PNH01463.1"/>
    </source>
</evidence>
<feature type="non-terminal residue" evidence="11">
    <location>
        <position position="1"/>
    </location>
</feature>
<evidence type="ECO:0000256" key="1">
    <source>
        <dbReference type="ARBA" id="ARBA00004448"/>
    </source>
</evidence>
<comment type="subcellular location">
    <subcellularLocation>
        <location evidence="1">Mitochondrion inner membrane</location>
        <topology evidence="1">Multi-pass membrane protein</topology>
    </subcellularLocation>
</comment>
<feature type="compositionally biased region" description="Basic and acidic residues" evidence="9">
    <location>
        <begin position="238"/>
        <end position="250"/>
    </location>
</feature>
<evidence type="ECO:0000256" key="3">
    <source>
        <dbReference type="ARBA" id="ARBA00014604"/>
    </source>
</evidence>
<accession>A0A2J7ZMG8</accession>
<feature type="compositionally biased region" description="Low complexity" evidence="9">
    <location>
        <begin position="188"/>
        <end position="224"/>
    </location>
</feature>
<proteinExistence type="inferred from homology"/>
<dbReference type="InterPro" id="IPR026571">
    <property type="entry name" value="Tmem186"/>
</dbReference>
<keyword evidence="12" id="KW-1185">Reference proteome</keyword>
<keyword evidence="5" id="KW-0999">Mitochondrion inner membrane</keyword>
<feature type="region of interest" description="Disordered" evidence="9">
    <location>
        <begin position="188"/>
        <end position="250"/>
    </location>
</feature>
<evidence type="ECO:0000256" key="2">
    <source>
        <dbReference type="ARBA" id="ARBA00007020"/>
    </source>
</evidence>
<comment type="similarity">
    <text evidence="2">Belongs to the TMEM186 family.</text>
</comment>
<reference evidence="11 12" key="1">
    <citation type="journal article" date="2017" name="Mol. Biol. Evol.">
        <title>The 4-celled Tetrabaena socialis nuclear genome reveals the essential components for genetic control of cell number at the origin of multicellularity in the volvocine lineage.</title>
        <authorList>
            <person name="Featherston J."/>
            <person name="Arakaki Y."/>
            <person name="Hanschen E.R."/>
            <person name="Ferris P.J."/>
            <person name="Michod R.E."/>
            <person name="Olson B.J.S.C."/>
            <person name="Nozaki H."/>
            <person name="Durand P.M."/>
        </authorList>
    </citation>
    <scope>NUCLEOTIDE SEQUENCE [LARGE SCALE GENOMIC DNA]</scope>
    <source>
        <strain evidence="11 12">NIES-571</strain>
    </source>
</reference>
<evidence type="ECO:0000256" key="5">
    <source>
        <dbReference type="ARBA" id="ARBA00022792"/>
    </source>
</evidence>
<evidence type="ECO:0000256" key="10">
    <source>
        <dbReference type="SAM" id="Phobius"/>
    </source>
</evidence>
<keyword evidence="4 10" id="KW-0812">Transmembrane</keyword>
<keyword evidence="8 10" id="KW-0472">Membrane</keyword>
<keyword evidence="7" id="KW-0496">Mitochondrion</keyword>
<gene>
    <name evidence="11" type="ORF">TSOC_012647</name>
</gene>
<feature type="transmembrane region" description="Helical" evidence="10">
    <location>
        <begin position="68"/>
        <end position="88"/>
    </location>
</feature>
<protein>
    <recommendedName>
        <fullName evidence="3">Transmembrane protein 186</fullName>
    </recommendedName>
</protein>
<dbReference type="OrthoDB" id="6147888at2759"/>
<dbReference type="AlphaFoldDB" id="A0A2J7ZMG8"/>
<comment type="caution">
    <text evidence="11">The sequence shown here is derived from an EMBL/GenBank/DDBJ whole genome shotgun (WGS) entry which is preliminary data.</text>
</comment>
<name>A0A2J7ZMG8_9CHLO</name>
<evidence type="ECO:0000256" key="7">
    <source>
        <dbReference type="ARBA" id="ARBA00023128"/>
    </source>
</evidence>
<evidence type="ECO:0000256" key="4">
    <source>
        <dbReference type="ARBA" id="ARBA00022692"/>
    </source>
</evidence>
<sequence>LRLQLPSNPFAPRPPRPAVQKLVLYRGRGMLLFRLIVRAKVFQLMGFLACAMLASVALTTSDPDPMDLAAVGALAVGCIVTSYCIWYYSGRYVGEMSLLLPERRVVRFSVLDFWGNREDNDVPLERLKAPWRGCSVGEVRAQVQQALMPVEVPGDRQYYISVPHGYLLQKEVLQKVLYGAPLDSVGDGDLPGGPDVASRSSPVESNSAPSSSAAPGGLGDSAASTAEPHSGTAAEVAPEVKREDSEPKAP</sequence>
<dbReference type="GO" id="GO:0005743">
    <property type="term" value="C:mitochondrial inner membrane"/>
    <property type="evidence" value="ECO:0007669"/>
    <property type="project" value="UniProtKB-SubCell"/>
</dbReference>
<dbReference type="PANTHER" id="PTHR13603">
    <property type="entry name" value="TRANSMEMBRANE PROTEIN 186"/>
    <property type="match status" value="1"/>
</dbReference>
<evidence type="ECO:0000313" key="12">
    <source>
        <dbReference type="Proteomes" id="UP000236333"/>
    </source>
</evidence>